<evidence type="ECO:0000313" key="5">
    <source>
        <dbReference type="Proteomes" id="UP000278327"/>
    </source>
</evidence>
<evidence type="ECO:0000256" key="1">
    <source>
        <dbReference type="ARBA" id="ARBA00010657"/>
    </source>
</evidence>
<evidence type="ECO:0008006" key="6">
    <source>
        <dbReference type="Google" id="ProtNLM"/>
    </source>
</evidence>
<sequence length="456" mass="51456">MAHMAKFGRAAVGHMMAHYRREGDVPELRANIDASRTRNNYSIRMYARGGRNEAGIVPGRGMATAETVAARVAAVEEKSGRKVRKDAVVLADLVVTLPRDVRDGDDKRFFKECVEYMAGLVGMDNIVGAYVHMDEKTPHVHIAWTPVVTKPNGKPSFSYKSMMTRGKYRALHKELAKRVEGKLGYPVEIELSEDRQKEKVLSSVPQDKLDAARAAIEAEYVQPALDKRDEIEAECARAAERLESLQEEARLVEEEIEGLDLRGEEIKSRIGRIEEERRGVEEEADREGRAARERAEKLERKLEEVEGRGAECREAIERNKELERRARKRTAFLEKWISRFKRAIKAVGERIEAVRDGIASRKEEIRRERDRASFPQRLERARRAAAMAGMPLAVPLPDDPETAIWIDGEGQVYERYGEWNGSRGTSAAADMAQARSAASRIAQSRQAPQRGRGRGL</sequence>
<dbReference type="Proteomes" id="UP000278327">
    <property type="component" value="Unassembled WGS sequence"/>
</dbReference>
<dbReference type="EMBL" id="QICA01000036">
    <property type="protein sequence ID" value="RNL35438.1"/>
    <property type="molecule type" value="Genomic_DNA"/>
</dbReference>
<accession>A0A3N0ALY4</accession>
<evidence type="ECO:0000256" key="2">
    <source>
        <dbReference type="SAM" id="Coils"/>
    </source>
</evidence>
<feature type="coiled-coil region" evidence="2">
    <location>
        <begin position="228"/>
        <end position="315"/>
    </location>
</feature>
<reference evidence="4 5" key="1">
    <citation type="journal article" date="2019" name="Microbiol. Resour. Announc.">
        <title>Draft Genome Sequences of Type Strains of Gordonibacter faecihominis, Paraeggerthella hongkongensis, Parvibacter caecicola,Slackia equolifaciens, Slackia faecicanis, and Slackia isoflavoniconvertens.</title>
        <authorList>
            <person name="Danylec N."/>
            <person name="Stoll D.A."/>
            <person name="Dotsch A."/>
            <person name="Huch M."/>
        </authorList>
    </citation>
    <scope>NUCLEOTIDE SEQUENCE [LARGE SCALE GENOMIC DNA]</scope>
    <source>
        <strain evidence="4 5">DSM 18785</strain>
    </source>
</reference>
<dbReference type="RefSeq" id="WP_117285276.1">
    <property type="nucleotide sequence ID" value="NZ_QICA01000036.1"/>
</dbReference>
<keyword evidence="2" id="KW-0175">Coiled coil</keyword>
<evidence type="ECO:0000256" key="3">
    <source>
        <dbReference type="SAM" id="MobiDB-lite"/>
    </source>
</evidence>
<protein>
    <recommendedName>
        <fullName evidence="6">Mobilization protein</fullName>
    </recommendedName>
</protein>
<keyword evidence="5" id="KW-1185">Reference proteome</keyword>
<gene>
    <name evidence="4" type="ORF">DMP10_12085</name>
</gene>
<evidence type="ECO:0000313" key="4">
    <source>
        <dbReference type="EMBL" id="RNL35438.1"/>
    </source>
</evidence>
<feature type="compositionally biased region" description="Low complexity" evidence="3">
    <location>
        <begin position="427"/>
        <end position="447"/>
    </location>
</feature>
<dbReference type="Pfam" id="PF01076">
    <property type="entry name" value="Mob_Pre"/>
    <property type="match status" value="1"/>
</dbReference>
<comment type="similarity">
    <text evidence="1">Belongs to the plasmid mobilization pre family.</text>
</comment>
<comment type="caution">
    <text evidence="4">The sequence shown here is derived from an EMBL/GenBank/DDBJ whole genome shotgun (WGS) entry which is preliminary data.</text>
</comment>
<organism evidence="4 5">
    <name type="scientific">Adlercreutzia equolifaciens subsp. celatus DSM 18785</name>
    <dbReference type="NCBI Taxonomy" id="1121021"/>
    <lineage>
        <taxon>Bacteria</taxon>
        <taxon>Bacillati</taxon>
        <taxon>Actinomycetota</taxon>
        <taxon>Coriobacteriia</taxon>
        <taxon>Eggerthellales</taxon>
        <taxon>Eggerthellaceae</taxon>
        <taxon>Adlercreutzia</taxon>
    </lineage>
</organism>
<dbReference type="Gene3D" id="1.10.287.1490">
    <property type="match status" value="1"/>
</dbReference>
<name>A0A3N0ALY4_9ACTN</name>
<dbReference type="AlphaFoldDB" id="A0A3N0ALY4"/>
<proteinExistence type="inferred from homology"/>
<dbReference type="InterPro" id="IPR001668">
    <property type="entry name" value="Mob_Pre"/>
</dbReference>
<dbReference type="Gene3D" id="3.30.930.30">
    <property type="match status" value="1"/>
</dbReference>
<dbReference type="GO" id="GO:0006310">
    <property type="term" value="P:DNA recombination"/>
    <property type="evidence" value="ECO:0007669"/>
    <property type="project" value="InterPro"/>
</dbReference>
<feature type="region of interest" description="Disordered" evidence="3">
    <location>
        <begin position="427"/>
        <end position="456"/>
    </location>
</feature>
<dbReference type="GO" id="GO:0003677">
    <property type="term" value="F:DNA binding"/>
    <property type="evidence" value="ECO:0007669"/>
    <property type="project" value="InterPro"/>
</dbReference>
<dbReference type="CDD" id="cd17242">
    <property type="entry name" value="MobM_relaxase"/>
    <property type="match status" value="1"/>
</dbReference>